<organism evidence="2 3">
    <name type="scientific">Thalassospira marina</name>
    <dbReference type="NCBI Taxonomy" id="2048283"/>
    <lineage>
        <taxon>Bacteria</taxon>
        <taxon>Pseudomonadati</taxon>
        <taxon>Pseudomonadota</taxon>
        <taxon>Alphaproteobacteria</taxon>
        <taxon>Rhodospirillales</taxon>
        <taxon>Thalassospiraceae</taxon>
        <taxon>Thalassospira</taxon>
    </lineage>
</organism>
<dbReference type="InterPro" id="IPR021973">
    <property type="entry name" value="SprA-related"/>
</dbReference>
<protein>
    <recommendedName>
        <fullName evidence="4">SprA-related family protein</fullName>
    </recommendedName>
</protein>
<accession>A0A2N3KXH8</accession>
<dbReference type="RefSeq" id="WP_101264275.1">
    <property type="nucleotide sequence ID" value="NZ_NWTK01000002.1"/>
</dbReference>
<evidence type="ECO:0000313" key="3">
    <source>
        <dbReference type="Proteomes" id="UP000233597"/>
    </source>
</evidence>
<evidence type="ECO:0000256" key="1">
    <source>
        <dbReference type="SAM" id="MobiDB-lite"/>
    </source>
</evidence>
<dbReference type="Pfam" id="PF12118">
    <property type="entry name" value="SprA-related"/>
    <property type="match status" value="1"/>
</dbReference>
<name>A0A2N3KXH8_9PROT</name>
<dbReference type="AlphaFoldDB" id="A0A2N3KXH8"/>
<comment type="caution">
    <text evidence="2">The sequence shown here is derived from an EMBL/GenBank/DDBJ whole genome shotgun (WGS) entry which is preliminary data.</text>
</comment>
<reference evidence="2 3" key="1">
    <citation type="submission" date="2017-09" db="EMBL/GenBank/DDBJ databases">
        <title>Biodiversity and function of Thalassospira species in the particle-attached aromatic-hydrocarbon-degrading consortia from the surface seawater of the South China Sea.</title>
        <authorList>
            <person name="Dong C."/>
            <person name="Liu R."/>
            <person name="Shao Z."/>
        </authorList>
    </citation>
    <scope>NUCLEOTIDE SEQUENCE [LARGE SCALE GENOMIC DNA]</scope>
    <source>
        <strain evidence="2 3">CSC1P2</strain>
    </source>
</reference>
<dbReference type="Proteomes" id="UP000233597">
    <property type="component" value="Unassembled WGS sequence"/>
</dbReference>
<dbReference type="OrthoDB" id="9812722at2"/>
<gene>
    <name evidence="2" type="ORF">COO20_03320</name>
</gene>
<sequence>MTAIGSIQTIPGSGGRLGEVIAMNGLASASNEGASTGGSSQSGLLPRQMAAVSLVPLATPASKAALAAPSGNGSQPAAPATTKDGSAANQSNIPATPAPAARPAPAISAASVTVIQQVDPRSLPGGSGSTADIDLPGSSDNKDATPAPNAKAPDGAPDTLSAGAQEQVRRMQDRDAAVRAEENSHKALAGANAGMISYDYAVGPDGRLYADGGHVSIMPLQGLSGIQAIANQAAIGRAASVGTSTADFAAHKGASGNISHMLSQQQQAASRSYNETTAMMFSQQPKSAGLVA</sequence>
<evidence type="ECO:0008006" key="4">
    <source>
        <dbReference type="Google" id="ProtNLM"/>
    </source>
</evidence>
<evidence type="ECO:0000313" key="2">
    <source>
        <dbReference type="EMBL" id="PKR55227.1"/>
    </source>
</evidence>
<proteinExistence type="predicted"/>
<feature type="region of interest" description="Disordered" evidence="1">
    <location>
        <begin position="64"/>
        <end position="104"/>
    </location>
</feature>
<dbReference type="EMBL" id="NWTK01000002">
    <property type="protein sequence ID" value="PKR55227.1"/>
    <property type="molecule type" value="Genomic_DNA"/>
</dbReference>
<feature type="region of interest" description="Disordered" evidence="1">
    <location>
        <begin position="119"/>
        <end position="168"/>
    </location>
</feature>
<feature type="compositionally biased region" description="Polar residues" evidence="1">
    <location>
        <begin position="83"/>
        <end position="93"/>
    </location>
</feature>